<evidence type="ECO:0000313" key="8">
    <source>
        <dbReference type="EMBL" id="GFF87519.1"/>
    </source>
</evidence>
<dbReference type="SUPFAM" id="SSF57850">
    <property type="entry name" value="RING/U-box"/>
    <property type="match status" value="1"/>
</dbReference>
<keyword evidence="10" id="KW-1185">Reference proteome</keyword>
<evidence type="ECO:0000259" key="6">
    <source>
        <dbReference type="PROSITE" id="PS50089"/>
    </source>
</evidence>
<keyword evidence="3" id="KW-0862">Zinc</keyword>
<evidence type="ECO:0000313" key="9">
    <source>
        <dbReference type="Proteomes" id="UP000465221"/>
    </source>
</evidence>
<gene>
    <name evidence="7" type="ORF">IFM46972_09467</name>
    <name evidence="8" type="ORF">IFM53868_05174</name>
</gene>
<evidence type="ECO:0000256" key="4">
    <source>
        <dbReference type="PROSITE-ProRule" id="PRU00175"/>
    </source>
</evidence>
<dbReference type="Proteomes" id="UP000465266">
    <property type="component" value="Unassembled WGS sequence"/>
</dbReference>
<reference evidence="8 10" key="2">
    <citation type="submission" date="2020-01" db="EMBL/GenBank/DDBJ databases">
        <title>Draft genome sequence of Aspergillus udagawae IFM 53868.</title>
        <authorList>
            <person name="Takahashi H."/>
            <person name="Yaguchi T."/>
        </authorList>
    </citation>
    <scope>NUCLEOTIDE SEQUENCE [LARGE SCALE GENOMIC DNA]</scope>
    <source>
        <strain evidence="8 10">IFM 53868</strain>
    </source>
</reference>
<keyword evidence="5" id="KW-0812">Transmembrane</keyword>
<comment type="caution">
    <text evidence="7">The sequence shown here is derived from an EMBL/GenBank/DDBJ whole genome shotgun (WGS) entry which is preliminary data.</text>
</comment>
<keyword evidence="1" id="KW-0479">Metal-binding</keyword>
<feature type="domain" description="RING-type" evidence="6">
    <location>
        <begin position="155"/>
        <end position="197"/>
    </location>
</feature>
<evidence type="ECO:0000313" key="7">
    <source>
        <dbReference type="EMBL" id="GFF52144.1"/>
    </source>
</evidence>
<dbReference type="GO" id="GO:0061630">
    <property type="term" value="F:ubiquitin protein ligase activity"/>
    <property type="evidence" value="ECO:0007669"/>
    <property type="project" value="TreeGrafter"/>
</dbReference>
<evidence type="ECO:0000256" key="1">
    <source>
        <dbReference type="ARBA" id="ARBA00022723"/>
    </source>
</evidence>
<dbReference type="CDD" id="cd16448">
    <property type="entry name" value="RING-H2"/>
    <property type="match status" value="1"/>
</dbReference>
<protein>
    <recommendedName>
        <fullName evidence="6">RING-type domain-containing protein</fullName>
    </recommendedName>
</protein>
<dbReference type="InterPro" id="IPR001841">
    <property type="entry name" value="Znf_RING"/>
</dbReference>
<evidence type="ECO:0000256" key="3">
    <source>
        <dbReference type="ARBA" id="ARBA00022833"/>
    </source>
</evidence>
<dbReference type="EMBL" id="BLKG01000050">
    <property type="protein sequence ID" value="GFF87519.1"/>
    <property type="molecule type" value="Genomic_DNA"/>
</dbReference>
<dbReference type="Gene3D" id="3.30.40.10">
    <property type="entry name" value="Zinc/RING finger domain, C3HC4 (zinc finger)"/>
    <property type="match status" value="1"/>
</dbReference>
<proteinExistence type="predicted"/>
<dbReference type="PROSITE" id="PS50089">
    <property type="entry name" value="ZF_RING_2"/>
    <property type="match status" value="1"/>
</dbReference>
<dbReference type="PANTHER" id="PTHR45969:SF69">
    <property type="entry name" value="FINGER DOMAIN PROTEIN, PUTATIVE (AFU_ORTHOLOGUE AFUA_3G12190)-RELATED"/>
    <property type="match status" value="1"/>
</dbReference>
<dbReference type="InterPro" id="IPR013083">
    <property type="entry name" value="Znf_RING/FYVE/PHD"/>
</dbReference>
<dbReference type="GO" id="GO:0016567">
    <property type="term" value="P:protein ubiquitination"/>
    <property type="evidence" value="ECO:0007669"/>
    <property type="project" value="TreeGrafter"/>
</dbReference>
<dbReference type="EMBL" id="BLKC01000094">
    <property type="protein sequence ID" value="GFF52144.1"/>
    <property type="molecule type" value="Genomic_DNA"/>
</dbReference>
<dbReference type="GO" id="GO:0008270">
    <property type="term" value="F:zinc ion binding"/>
    <property type="evidence" value="ECO:0007669"/>
    <property type="project" value="UniProtKB-KW"/>
</dbReference>
<dbReference type="PANTHER" id="PTHR45969">
    <property type="entry name" value="RING ZINC FINGER PROTEIN-RELATED"/>
    <property type="match status" value="1"/>
</dbReference>
<dbReference type="Pfam" id="PF13639">
    <property type="entry name" value="zf-RING_2"/>
    <property type="match status" value="1"/>
</dbReference>
<dbReference type="Proteomes" id="UP000465221">
    <property type="component" value="Unassembled WGS sequence"/>
</dbReference>
<organism evidence="7 9">
    <name type="scientific">Aspergillus udagawae</name>
    <dbReference type="NCBI Taxonomy" id="91492"/>
    <lineage>
        <taxon>Eukaryota</taxon>
        <taxon>Fungi</taxon>
        <taxon>Dikarya</taxon>
        <taxon>Ascomycota</taxon>
        <taxon>Pezizomycotina</taxon>
        <taxon>Eurotiomycetes</taxon>
        <taxon>Eurotiomycetidae</taxon>
        <taxon>Eurotiales</taxon>
        <taxon>Aspergillaceae</taxon>
        <taxon>Aspergillus</taxon>
        <taxon>Aspergillus subgen. Fumigati</taxon>
    </lineage>
</organism>
<reference evidence="7 9" key="1">
    <citation type="submission" date="2020-01" db="EMBL/GenBank/DDBJ databases">
        <title>Draft genome sequence of Aspergillus udagawae IFM 46972.</title>
        <authorList>
            <person name="Takahashi H."/>
            <person name="Yaguchi T."/>
        </authorList>
    </citation>
    <scope>NUCLEOTIDE SEQUENCE [LARGE SCALE GENOMIC DNA]</scope>
    <source>
        <strain evidence="7 9">IFM 46972</strain>
    </source>
</reference>
<evidence type="ECO:0000256" key="2">
    <source>
        <dbReference type="ARBA" id="ARBA00022771"/>
    </source>
</evidence>
<keyword evidence="5" id="KW-1133">Transmembrane helix</keyword>
<feature type="transmembrane region" description="Helical" evidence="5">
    <location>
        <begin position="73"/>
        <end position="93"/>
    </location>
</feature>
<dbReference type="SMART" id="SM00184">
    <property type="entry name" value="RING"/>
    <property type="match status" value="1"/>
</dbReference>
<keyword evidence="2 4" id="KW-0863">Zinc-finger</keyword>
<accession>A0A8H3S6W7</accession>
<sequence length="212" mass="24134">MVLMGVTNNKAFLWKPGPWFPNHIKLASARRYGIKTGQITMDMYGSLQRQTPTTPYLTSDSDLEIDTRGRTTLYFAICACGSFYLILSLWMLYTSYCTAQDEHQDPHIYDQSVRQVIADKLNELEEAAPTEPFGSWLLSTQPADAPCLQYNSIACSICLDPVLEHHPIHALQCRHVFHDLCLERWFLRDHNSCPLCQSALVDVSDICLDFVV</sequence>
<evidence type="ECO:0000313" key="10">
    <source>
        <dbReference type="Proteomes" id="UP000465266"/>
    </source>
</evidence>
<evidence type="ECO:0000256" key="5">
    <source>
        <dbReference type="SAM" id="Phobius"/>
    </source>
</evidence>
<name>A0A8H3S6W7_9EURO</name>
<keyword evidence="5" id="KW-0472">Membrane</keyword>
<dbReference type="AlphaFoldDB" id="A0A8H3S6W7"/>